<proteinExistence type="predicted"/>
<name>A0ABY5DKD7_9GAMM</name>
<organism evidence="1 2">
    <name type="scientific">Candidatus Comchoanobacter bicostacola</name>
    <dbReference type="NCBI Taxonomy" id="2919598"/>
    <lineage>
        <taxon>Bacteria</taxon>
        <taxon>Pseudomonadati</taxon>
        <taxon>Pseudomonadota</taxon>
        <taxon>Gammaproteobacteria</taxon>
        <taxon>Candidatus Comchoanobacterales</taxon>
        <taxon>Candidatus Comchoanobacteraceae</taxon>
        <taxon>Candidatus Comchoanobacter</taxon>
    </lineage>
</organism>
<reference evidence="1 2" key="1">
    <citation type="journal article" date="2022" name="Nat. Microbiol.">
        <title>The microbiome of a bacterivorous marine choanoflagellate contains a resource-demanding obligate bacterial associate.</title>
        <authorList>
            <person name="Needham D.M."/>
            <person name="Poirier C."/>
            <person name="Bachy C."/>
            <person name="George E.E."/>
            <person name="Wilken S."/>
            <person name="Yung C.C.M."/>
            <person name="Limardo A.J."/>
            <person name="Morando M."/>
            <person name="Sudek L."/>
            <person name="Malmstrom R.R."/>
            <person name="Keeling P.J."/>
            <person name="Santoro A.E."/>
            <person name="Worden A.Z."/>
        </authorList>
    </citation>
    <scope>NUCLEOTIDE SEQUENCE [LARGE SCALE GENOMIC DNA]</scope>
    <source>
        <strain evidence="1 2">Comchoano-1</strain>
    </source>
</reference>
<protein>
    <recommendedName>
        <fullName evidence="3">Autotransporter domain-containing protein</fullName>
    </recommendedName>
</protein>
<evidence type="ECO:0000313" key="1">
    <source>
        <dbReference type="EMBL" id="UTC24749.1"/>
    </source>
</evidence>
<keyword evidence="2" id="KW-1185">Reference proteome</keyword>
<dbReference type="EMBL" id="CP092900">
    <property type="protein sequence ID" value="UTC24749.1"/>
    <property type="molecule type" value="Genomic_DNA"/>
</dbReference>
<gene>
    <name evidence="1" type="ORF">MMH89_01080</name>
</gene>
<evidence type="ECO:0008006" key="3">
    <source>
        <dbReference type="Google" id="ProtNLM"/>
    </source>
</evidence>
<dbReference type="RefSeq" id="WP_258568538.1">
    <property type="nucleotide sequence ID" value="NZ_CP092900.1"/>
</dbReference>
<sequence>MKENPIWKWGLITLLYFSANNGIAKTTINFYGKINQTKLNSRATIKQGFDNFGSIKFWTDTSIEQYGTFAGVYGDHPIARAPGSVFEDRKRGFNILVTGTERTPEASDFVSGKDILILSDASATTTKSGTFIKNLNLNIDSASTYLRLSTEEGTISESSITIDHSLNQGLHVNQHYNRAKGEDESEVYNVTDTYYSGPATITRITPATAENGTITYNTGPDDTYPEVKVDDVLNNDNAFASGLDGGNYKAAALNGDASGIILTPLVEGSYVALNTNPPEYFELSEENQKKDFVFIRSADFNNDTQLSYILKQAASFTYNTPTSSYTYTDYDTVNYYSVDLGLNLRQYLAQETFIQFDLGLDSPIENPEHTGFYYKIKPELTFHGSVGLGANILGAHISLSQGITYLVASTEVKSLATSDINGTVEIESQSLNITRETQAGFFHTHTALQASFKVSDHASALINYSLTNKNEKQELKGAQSNLATSEIQSFSIGIISSLDEEFFL</sequence>
<evidence type="ECO:0000313" key="2">
    <source>
        <dbReference type="Proteomes" id="UP001055955"/>
    </source>
</evidence>
<accession>A0ABY5DKD7</accession>
<dbReference type="Proteomes" id="UP001055955">
    <property type="component" value="Chromosome"/>
</dbReference>